<dbReference type="KEGG" id="pdl:Pyrde_0515"/>
<evidence type="ECO:0000256" key="6">
    <source>
        <dbReference type="RuleBase" id="RU003673"/>
    </source>
</evidence>
<reference evidence="10 12" key="2">
    <citation type="submission" date="2017-05" db="EMBL/GenBank/DDBJ databases">
        <title>The draft genome of the hyperthermophilic archaeon 'Pyrodictium delaneyi strain Hulk', an iron and nitrate reducer, reveals the capacity for sulfate reduction.</title>
        <authorList>
            <person name="Demey L.M."/>
            <person name="Miller C."/>
            <person name="Manzella M."/>
            <person name="Reguera G."/>
            <person name="Kashefi K."/>
        </authorList>
    </citation>
    <scope>NUCLEOTIDE SEQUENCE [LARGE SCALE GENOMIC DNA]</scope>
    <source>
        <strain evidence="10 12">Hulk</strain>
    </source>
</reference>
<evidence type="ECO:0000313" key="9">
    <source>
        <dbReference type="EMBL" id="ALL00565.1"/>
    </source>
</evidence>
<dbReference type="Gene3D" id="3.70.10.10">
    <property type="match status" value="1"/>
</dbReference>
<name>A0A0P0N219_9CREN</name>
<dbReference type="PANTHER" id="PTHR11352">
    <property type="entry name" value="PROLIFERATING CELL NUCLEAR ANTIGEN"/>
    <property type="match status" value="1"/>
</dbReference>
<dbReference type="InterPro" id="IPR000730">
    <property type="entry name" value="Pr_cel_nuc_antig"/>
</dbReference>
<evidence type="ECO:0000256" key="2">
    <source>
        <dbReference type="ARBA" id="ARBA00022705"/>
    </source>
</evidence>
<keyword evidence="3 4" id="KW-0238">DNA-binding</keyword>
<comment type="function">
    <text evidence="4">Sliding clamp subunit that acts as a moving platform for DNA processing. Responsible for tethering the catalytic subunit of DNA polymerase and other proteins to DNA during high-speed replication.</text>
</comment>
<evidence type="ECO:0000256" key="5">
    <source>
        <dbReference type="RuleBase" id="RU003671"/>
    </source>
</evidence>
<evidence type="ECO:0000256" key="1">
    <source>
        <dbReference type="ARBA" id="ARBA00010462"/>
    </source>
</evidence>
<proteinExistence type="inferred from homology"/>
<dbReference type="OrthoDB" id="14749at2157"/>
<dbReference type="GO" id="GO:0003677">
    <property type="term" value="F:DNA binding"/>
    <property type="evidence" value="ECO:0007669"/>
    <property type="project" value="UniProtKB-UniRule"/>
</dbReference>
<dbReference type="NCBIfam" id="NF002221">
    <property type="entry name" value="PRK01115.1-4"/>
    <property type="match status" value="1"/>
</dbReference>
<protein>
    <recommendedName>
        <fullName evidence="4">DNA polymerase sliding clamp</fullName>
    </recommendedName>
    <alternativeName>
        <fullName evidence="4">Proliferating cell nuclear antigen homolog</fullName>
        <shortName evidence="4">PCNA</shortName>
    </alternativeName>
</protein>
<dbReference type="SUPFAM" id="SSF55979">
    <property type="entry name" value="DNA clamp"/>
    <property type="match status" value="2"/>
</dbReference>
<dbReference type="InterPro" id="IPR046938">
    <property type="entry name" value="DNA_clamp_sf"/>
</dbReference>
<dbReference type="InterPro" id="IPR022649">
    <property type="entry name" value="Pr_cel_nuc_antig_C"/>
</dbReference>
<feature type="domain" description="Proliferating cell nuclear antigen PCNA C-terminal" evidence="8">
    <location>
        <begin position="124"/>
        <end position="243"/>
    </location>
</feature>
<evidence type="ECO:0000259" key="8">
    <source>
        <dbReference type="Pfam" id="PF02747"/>
    </source>
</evidence>
<comment type="similarity">
    <text evidence="1 4 5">Belongs to the PCNA family.</text>
</comment>
<keyword evidence="12" id="KW-1185">Reference proteome</keyword>
<dbReference type="EMBL" id="CP013011">
    <property type="protein sequence ID" value="ALL00565.1"/>
    <property type="molecule type" value="Genomic_DNA"/>
</dbReference>
<dbReference type="GO" id="GO:0006272">
    <property type="term" value="P:leading strand elongation"/>
    <property type="evidence" value="ECO:0007669"/>
    <property type="project" value="TreeGrafter"/>
</dbReference>
<evidence type="ECO:0000256" key="3">
    <source>
        <dbReference type="ARBA" id="ARBA00023125"/>
    </source>
</evidence>
<evidence type="ECO:0000313" key="11">
    <source>
        <dbReference type="Proteomes" id="UP000058613"/>
    </source>
</evidence>
<dbReference type="HAMAP" id="MF_00317">
    <property type="entry name" value="DNApol_clamp_arch"/>
    <property type="match status" value="1"/>
</dbReference>
<dbReference type="EMBL" id="NCQP01000007">
    <property type="protein sequence ID" value="OWJ54198.1"/>
    <property type="molecule type" value="Genomic_DNA"/>
</dbReference>
<organism evidence="9 11">
    <name type="scientific">Pyrodictium delaneyi</name>
    <dbReference type="NCBI Taxonomy" id="1273541"/>
    <lineage>
        <taxon>Archaea</taxon>
        <taxon>Thermoproteota</taxon>
        <taxon>Thermoprotei</taxon>
        <taxon>Desulfurococcales</taxon>
        <taxon>Pyrodictiaceae</taxon>
        <taxon>Pyrodictium</taxon>
    </lineage>
</organism>
<comment type="subunit">
    <text evidence="4">Homotrimer. The subunits circularize to form a toroid; DNA passes through its center. Replication factor C (RFC) is required to load the toroid on the DNA.</text>
</comment>
<dbReference type="Pfam" id="PF02747">
    <property type="entry name" value="PCNA_C"/>
    <property type="match status" value="1"/>
</dbReference>
<dbReference type="PRINTS" id="PR00339">
    <property type="entry name" value="PCNACYCLIN"/>
</dbReference>
<dbReference type="PANTHER" id="PTHR11352:SF0">
    <property type="entry name" value="PROLIFERATING CELL NUCLEAR ANTIGEN"/>
    <property type="match status" value="1"/>
</dbReference>
<dbReference type="AlphaFoldDB" id="A0A0P0N219"/>
<dbReference type="GO" id="GO:0006275">
    <property type="term" value="P:regulation of DNA replication"/>
    <property type="evidence" value="ECO:0007669"/>
    <property type="project" value="UniProtKB-UniRule"/>
</dbReference>
<sequence length="246" mass="27962">MKIVFFDARVWRYLVSAISKVIEEGVFVVDPEEGLMFRAMDPSHVIMLDMRFPRDSFEEFDVEQRTELGVNLEDVAKILRRASKEDRLEITADEDSISFAFIGKSYRKFTLPLLDITAEQLPEPQLEFKANIKVMSDVYRDTIKDVELIGDVIRFVASSDEFKVASSSELGEAEIIYTRESGSLIDLVVEDMQQASYTLEYFSDLSGASRVADTITIQFSTDMPALVEHELPQGAKFSFLIAPRVE</sequence>
<dbReference type="STRING" id="1273541.Pyrde_0515"/>
<keyword evidence="2 4" id="KW-0235">DNA replication</keyword>
<dbReference type="CDD" id="cd00577">
    <property type="entry name" value="PCNA"/>
    <property type="match status" value="1"/>
</dbReference>
<evidence type="ECO:0000256" key="4">
    <source>
        <dbReference type="HAMAP-Rule" id="MF_00317"/>
    </source>
</evidence>
<dbReference type="Proteomes" id="UP000058613">
    <property type="component" value="Chromosome"/>
</dbReference>
<dbReference type="NCBIfam" id="TIGR00590">
    <property type="entry name" value="pcna"/>
    <property type="match status" value="1"/>
</dbReference>
<dbReference type="Proteomes" id="UP000196694">
    <property type="component" value="Unassembled WGS sequence"/>
</dbReference>
<comment type="function">
    <text evidence="6">Sliding clamp subunit. Responsible for tethering the catalytic subunit of DNA polymerase to DNA during high-speed replication.</text>
</comment>
<feature type="domain" description="Proliferating cell nuclear antigen PCNA N-terminal" evidence="7">
    <location>
        <begin position="5"/>
        <end position="104"/>
    </location>
</feature>
<dbReference type="GO" id="GO:0030337">
    <property type="term" value="F:DNA polymerase processivity factor activity"/>
    <property type="evidence" value="ECO:0007669"/>
    <property type="project" value="UniProtKB-UniRule"/>
</dbReference>
<accession>A0A0P0N219</accession>
<evidence type="ECO:0000259" key="7">
    <source>
        <dbReference type="Pfam" id="PF00705"/>
    </source>
</evidence>
<dbReference type="Pfam" id="PF00705">
    <property type="entry name" value="PCNA_N"/>
    <property type="match status" value="1"/>
</dbReference>
<evidence type="ECO:0000313" key="12">
    <source>
        <dbReference type="Proteomes" id="UP000196694"/>
    </source>
</evidence>
<evidence type="ECO:0000313" key="10">
    <source>
        <dbReference type="EMBL" id="OWJ54198.1"/>
    </source>
</evidence>
<dbReference type="InterPro" id="IPR022648">
    <property type="entry name" value="Pr_cel_nuc_antig_N"/>
</dbReference>
<reference evidence="9 11" key="1">
    <citation type="submission" date="2015-10" db="EMBL/GenBank/DDBJ databases">
        <title>Complete genome sequence of hyperthermophilic archaeon Pyrodictium delaneyi Su06.</title>
        <authorList>
            <person name="Jung J.-H."/>
            <person name="Lin J."/>
            <person name="Holden J.F."/>
            <person name="Park C.-S."/>
        </authorList>
    </citation>
    <scope>NUCLEOTIDE SEQUENCE [LARGE SCALE GENOMIC DNA]</scope>
    <source>
        <strain evidence="9 11">Su06</strain>
    </source>
</reference>
<gene>
    <name evidence="4" type="primary">pcn</name>
    <name evidence="10" type="ORF">Pdsh_09140</name>
    <name evidence="9" type="ORF">Pyrde_0515</name>
</gene>